<accession>A0A8X7XH30</accession>
<reference evidence="1 2" key="1">
    <citation type="journal article" date="2021" name="Cell">
        <title>Tracing the genetic footprints of vertebrate landing in non-teleost ray-finned fishes.</title>
        <authorList>
            <person name="Bi X."/>
            <person name="Wang K."/>
            <person name="Yang L."/>
            <person name="Pan H."/>
            <person name="Jiang H."/>
            <person name="Wei Q."/>
            <person name="Fang M."/>
            <person name="Yu H."/>
            <person name="Zhu C."/>
            <person name="Cai Y."/>
            <person name="He Y."/>
            <person name="Gan X."/>
            <person name="Zeng H."/>
            <person name="Yu D."/>
            <person name="Zhu Y."/>
            <person name="Jiang H."/>
            <person name="Qiu Q."/>
            <person name="Yang H."/>
            <person name="Zhang Y.E."/>
            <person name="Wang W."/>
            <person name="Zhu M."/>
            <person name="He S."/>
            <person name="Zhang G."/>
        </authorList>
    </citation>
    <scope>NUCLEOTIDE SEQUENCE [LARGE SCALE GENOMIC DNA]</scope>
    <source>
        <strain evidence="1">Bchr_013</strain>
    </source>
</reference>
<comment type="caution">
    <text evidence="1">The sequence shown here is derived from an EMBL/GenBank/DDBJ whole genome shotgun (WGS) entry which is preliminary data.</text>
</comment>
<dbReference type="GO" id="GO:0003676">
    <property type="term" value="F:nucleic acid binding"/>
    <property type="evidence" value="ECO:0007669"/>
    <property type="project" value="InterPro"/>
</dbReference>
<evidence type="ECO:0000313" key="1">
    <source>
        <dbReference type="EMBL" id="KAG2468648.1"/>
    </source>
</evidence>
<organism evidence="1 2">
    <name type="scientific">Polypterus senegalus</name>
    <name type="common">Senegal bichir</name>
    <dbReference type="NCBI Taxonomy" id="55291"/>
    <lineage>
        <taxon>Eukaryota</taxon>
        <taxon>Metazoa</taxon>
        <taxon>Chordata</taxon>
        <taxon>Craniata</taxon>
        <taxon>Vertebrata</taxon>
        <taxon>Euteleostomi</taxon>
        <taxon>Actinopterygii</taxon>
        <taxon>Polypteriformes</taxon>
        <taxon>Polypteridae</taxon>
        <taxon>Polypterus</taxon>
    </lineage>
</organism>
<proteinExistence type="predicted"/>
<dbReference type="InterPro" id="IPR036397">
    <property type="entry name" value="RNaseH_sf"/>
</dbReference>
<protein>
    <submittedName>
        <fullName evidence="1">TC1A transposase</fullName>
    </submittedName>
</protein>
<dbReference type="Proteomes" id="UP000886611">
    <property type="component" value="Unassembled WGS sequence"/>
</dbReference>
<sequence>MYLRKPKSFWANVLWTDETKVELFGKAHHSAVYRKRNEAYKEKNNTVPTVKHGGGSKMFGECWAQCQKAGSSSEVMGVPAGQLPQTYL</sequence>
<feature type="non-terminal residue" evidence="1">
    <location>
        <position position="1"/>
    </location>
</feature>
<evidence type="ECO:0000313" key="2">
    <source>
        <dbReference type="Proteomes" id="UP000886611"/>
    </source>
</evidence>
<dbReference type="Gene3D" id="3.30.420.10">
    <property type="entry name" value="Ribonuclease H-like superfamily/Ribonuclease H"/>
    <property type="match status" value="1"/>
</dbReference>
<name>A0A8X7XH30_POLSE</name>
<keyword evidence="2" id="KW-1185">Reference proteome</keyword>
<feature type="non-terminal residue" evidence="1">
    <location>
        <position position="88"/>
    </location>
</feature>
<dbReference type="AlphaFoldDB" id="A0A8X7XH30"/>
<dbReference type="EMBL" id="JAATIS010000485">
    <property type="protein sequence ID" value="KAG2468648.1"/>
    <property type="molecule type" value="Genomic_DNA"/>
</dbReference>
<gene>
    <name evidence="1" type="primary">Tc1a_25</name>
    <name evidence="1" type="ORF">GTO96_0014438</name>
</gene>